<evidence type="ECO:0000259" key="7">
    <source>
        <dbReference type="Pfam" id="PF03946"/>
    </source>
</evidence>
<gene>
    <name evidence="4 8" type="primary">rpl11</name>
</gene>
<dbReference type="InterPro" id="IPR036769">
    <property type="entry name" value="Ribosomal_uL11_C_sf"/>
</dbReference>
<dbReference type="Gene3D" id="3.30.1550.10">
    <property type="entry name" value="Ribosomal protein L11/L12, N-terminal domain"/>
    <property type="match status" value="1"/>
</dbReference>
<geneLocation type="chloroplast" evidence="8"/>
<dbReference type="SUPFAM" id="SSF54747">
    <property type="entry name" value="Ribosomal L11/L12e N-terminal domain"/>
    <property type="match status" value="1"/>
</dbReference>
<accession>A0A6M3WWU0</accession>
<reference evidence="8" key="1">
    <citation type="journal article" date="2020" name="J. Phycol.">
        <title>The Organelle Genomes in the Photosynthetic Red Algal Parasite Pterocladiophila hemisphaerica (Florideophyceae, Rhodophyta) Have Elevated Substitution Rates and Extreme Gene Loss in the Plastid Genome.</title>
        <authorList>
            <person name="Preuss M."/>
            <person name="Verbruggen H."/>
            <person name="Zuccarello G.C."/>
        </authorList>
    </citation>
    <scope>NUCLEOTIDE SEQUENCE</scope>
</reference>
<evidence type="ECO:0000313" key="8">
    <source>
        <dbReference type="EMBL" id="QJH88453.1"/>
    </source>
</evidence>
<dbReference type="HAMAP" id="MF_00736">
    <property type="entry name" value="Ribosomal_uL11"/>
    <property type="match status" value="1"/>
</dbReference>
<evidence type="ECO:0000256" key="5">
    <source>
        <dbReference type="RuleBase" id="RU003978"/>
    </source>
</evidence>
<dbReference type="EMBL" id="MT117918">
    <property type="protein sequence ID" value="QJH88453.1"/>
    <property type="molecule type" value="Genomic_DNA"/>
</dbReference>
<feature type="domain" description="Large ribosomal subunit protein uL11 C-terminal" evidence="6">
    <location>
        <begin position="71"/>
        <end position="130"/>
    </location>
</feature>
<name>A0A6M3WWU0_9FLOR</name>
<dbReference type="PANTHER" id="PTHR11661:SF1">
    <property type="entry name" value="LARGE RIBOSOMAL SUBUNIT PROTEIN UL11M"/>
    <property type="match status" value="1"/>
</dbReference>
<keyword evidence="4" id="KW-0694">RNA-binding</keyword>
<dbReference type="Pfam" id="PF00298">
    <property type="entry name" value="Ribosomal_L11"/>
    <property type="match status" value="1"/>
</dbReference>
<feature type="domain" description="Large ribosomal subunit protein uL11 N-terminal" evidence="7">
    <location>
        <begin position="9"/>
        <end position="66"/>
    </location>
</feature>
<dbReference type="CDD" id="cd00349">
    <property type="entry name" value="Ribosomal_L11"/>
    <property type="match status" value="1"/>
</dbReference>
<dbReference type="Gene3D" id="1.10.10.250">
    <property type="entry name" value="Ribosomal protein L11, C-terminal domain"/>
    <property type="match status" value="1"/>
</dbReference>
<sequence>MTNKKIIIIKLELKPRKATPAPPVGPVLGQYGINIMKFCKEYNDLTRDKVDLIIPVKIFIYHNHQFSLMLKKAPTAVLLNQALNSSLKIHHKKILSLSQIELIAKEKISDLNTDKLHKAIKIICGTAKSMNIPIVS</sequence>
<dbReference type="GO" id="GO:0006412">
    <property type="term" value="P:translation"/>
    <property type="evidence" value="ECO:0007669"/>
    <property type="project" value="UniProtKB-UniRule"/>
</dbReference>
<comment type="similarity">
    <text evidence="1 4 5">Belongs to the universal ribosomal protein uL11 family.</text>
</comment>
<protein>
    <recommendedName>
        <fullName evidence="4">Large ribosomal subunit protein uL11c</fullName>
    </recommendedName>
</protein>
<dbReference type="SUPFAM" id="SSF46906">
    <property type="entry name" value="Ribosomal protein L11, C-terminal domain"/>
    <property type="match status" value="1"/>
</dbReference>
<dbReference type="PANTHER" id="PTHR11661">
    <property type="entry name" value="60S RIBOSOMAL PROTEIN L12"/>
    <property type="match status" value="1"/>
</dbReference>
<proteinExistence type="inferred from homology"/>
<dbReference type="InterPro" id="IPR020784">
    <property type="entry name" value="Ribosomal_uL11_N"/>
</dbReference>
<keyword evidence="3 4" id="KW-0687">Ribonucleoprotein</keyword>
<dbReference type="InterPro" id="IPR036796">
    <property type="entry name" value="Ribosomal_uL11_N_sf"/>
</dbReference>
<comment type="function">
    <text evidence="4">Forms part of the ribosomal stalk which helps the ribosome interact with GTP-bound translation factors.</text>
</comment>
<comment type="subcellular location">
    <subcellularLocation>
        <location evidence="4">Plastid</location>
        <location evidence="4">Chloroplast</location>
    </subcellularLocation>
</comment>
<keyword evidence="4" id="KW-0699">rRNA-binding</keyword>
<organism evidence="8">
    <name type="scientific">Pterocladiophila hemisphaerica</name>
    <dbReference type="NCBI Taxonomy" id="2712948"/>
    <lineage>
        <taxon>Eukaryota</taxon>
        <taxon>Rhodophyta</taxon>
        <taxon>Florideophyceae</taxon>
        <taxon>Rhodymeniophycidae</taxon>
        <taxon>Gracilariales</taxon>
        <taxon>Pterocladiophilaceae</taxon>
        <taxon>Pterocladiophila</taxon>
    </lineage>
</organism>
<dbReference type="GO" id="GO:0070180">
    <property type="term" value="F:large ribosomal subunit rRNA binding"/>
    <property type="evidence" value="ECO:0007669"/>
    <property type="project" value="UniProtKB-UniRule"/>
</dbReference>
<keyword evidence="8" id="KW-0150">Chloroplast</keyword>
<dbReference type="InterPro" id="IPR020783">
    <property type="entry name" value="Ribosomal_uL11_C"/>
</dbReference>
<evidence type="ECO:0000256" key="2">
    <source>
        <dbReference type="ARBA" id="ARBA00022980"/>
    </source>
</evidence>
<evidence type="ECO:0000259" key="6">
    <source>
        <dbReference type="Pfam" id="PF00298"/>
    </source>
</evidence>
<evidence type="ECO:0000256" key="3">
    <source>
        <dbReference type="ARBA" id="ARBA00023274"/>
    </source>
</evidence>
<dbReference type="SMART" id="SM00649">
    <property type="entry name" value="RL11"/>
    <property type="match status" value="1"/>
</dbReference>
<dbReference type="AlphaFoldDB" id="A0A6M3WWU0"/>
<evidence type="ECO:0000256" key="1">
    <source>
        <dbReference type="ARBA" id="ARBA00010537"/>
    </source>
</evidence>
<dbReference type="GO" id="GO:0003735">
    <property type="term" value="F:structural constituent of ribosome"/>
    <property type="evidence" value="ECO:0007669"/>
    <property type="project" value="InterPro"/>
</dbReference>
<dbReference type="GO" id="GO:0022625">
    <property type="term" value="C:cytosolic large ribosomal subunit"/>
    <property type="evidence" value="ECO:0007669"/>
    <property type="project" value="TreeGrafter"/>
</dbReference>
<evidence type="ECO:0000256" key="4">
    <source>
        <dbReference type="HAMAP-Rule" id="MF_00736"/>
    </source>
</evidence>
<dbReference type="GO" id="GO:0009507">
    <property type="term" value="C:chloroplast"/>
    <property type="evidence" value="ECO:0007669"/>
    <property type="project" value="UniProtKB-SubCell"/>
</dbReference>
<comment type="subunit">
    <text evidence="4">Part of the ribosomal stalk of the 50S ribosomal subunit. Interacts with L10 and the large rRNA to form the base of the stalk. L10 forms an elongated spine to which L12 dimers bind in a sequential fashion forming a multimeric L10(L12)X complex.</text>
</comment>
<dbReference type="Pfam" id="PF03946">
    <property type="entry name" value="Ribosomal_L11_N"/>
    <property type="match status" value="1"/>
</dbReference>
<keyword evidence="2 4" id="KW-0689">Ribosomal protein</keyword>
<dbReference type="InterPro" id="IPR000911">
    <property type="entry name" value="Ribosomal_uL11"/>
</dbReference>
<keyword evidence="8" id="KW-0934">Plastid</keyword>